<comment type="caution">
    <text evidence="10">The sequence shown here is derived from an EMBL/GenBank/DDBJ whole genome shotgun (WGS) entry which is preliminary data.</text>
</comment>
<evidence type="ECO:0000256" key="8">
    <source>
        <dbReference type="SAM" id="Phobius"/>
    </source>
</evidence>
<keyword evidence="3 7" id="KW-0812">Transmembrane</keyword>
<dbReference type="PROSITE" id="PS50866">
    <property type="entry name" value="GOLD"/>
    <property type="match status" value="1"/>
</dbReference>
<evidence type="ECO:0000256" key="2">
    <source>
        <dbReference type="ARBA" id="ARBA00007104"/>
    </source>
</evidence>
<keyword evidence="4" id="KW-0732">Signal</keyword>
<gene>
    <name evidence="10" type="ORF">BSTOLATCC_MIC34755</name>
</gene>
<evidence type="ECO:0000256" key="4">
    <source>
        <dbReference type="ARBA" id="ARBA00022729"/>
    </source>
</evidence>
<dbReference type="GO" id="GO:0016020">
    <property type="term" value="C:membrane"/>
    <property type="evidence" value="ECO:0007669"/>
    <property type="project" value="UniProtKB-SubCell"/>
</dbReference>
<dbReference type="PANTHER" id="PTHR22811">
    <property type="entry name" value="TRANSMEMBRANE EMP24 DOMAIN-CONTAINING PROTEIN"/>
    <property type="match status" value="1"/>
</dbReference>
<reference evidence="10" key="1">
    <citation type="submission" date="2021-09" db="EMBL/GenBank/DDBJ databases">
        <authorList>
            <consortium name="AG Swart"/>
            <person name="Singh M."/>
            <person name="Singh A."/>
            <person name="Seah K."/>
            <person name="Emmerich C."/>
        </authorList>
    </citation>
    <scope>NUCLEOTIDE SEQUENCE</scope>
    <source>
        <strain evidence="10">ATCC30299</strain>
    </source>
</reference>
<dbReference type="EMBL" id="CAJZBQ010000035">
    <property type="protein sequence ID" value="CAG9323715.1"/>
    <property type="molecule type" value="Genomic_DNA"/>
</dbReference>
<keyword evidence="5 8" id="KW-1133">Transmembrane helix</keyword>
<dbReference type="AlphaFoldDB" id="A0AAU9JHX0"/>
<evidence type="ECO:0000313" key="10">
    <source>
        <dbReference type="EMBL" id="CAG9323715.1"/>
    </source>
</evidence>
<evidence type="ECO:0000256" key="5">
    <source>
        <dbReference type="ARBA" id="ARBA00022989"/>
    </source>
</evidence>
<dbReference type="Pfam" id="PF01105">
    <property type="entry name" value="EMP24_GP25L"/>
    <property type="match status" value="1"/>
</dbReference>
<keyword evidence="6 8" id="KW-0472">Membrane</keyword>
<keyword evidence="11" id="KW-1185">Reference proteome</keyword>
<organism evidence="10 11">
    <name type="scientific">Blepharisma stoltei</name>
    <dbReference type="NCBI Taxonomy" id="1481888"/>
    <lineage>
        <taxon>Eukaryota</taxon>
        <taxon>Sar</taxon>
        <taxon>Alveolata</taxon>
        <taxon>Ciliophora</taxon>
        <taxon>Postciliodesmatophora</taxon>
        <taxon>Heterotrichea</taxon>
        <taxon>Heterotrichida</taxon>
        <taxon>Blepharismidae</taxon>
        <taxon>Blepharisma</taxon>
    </lineage>
</organism>
<evidence type="ECO:0000256" key="1">
    <source>
        <dbReference type="ARBA" id="ARBA00004479"/>
    </source>
</evidence>
<dbReference type="Proteomes" id="UP001162131">
    <property type="component" value="Unassembled WGS sequence"/>
</dbReference>
<feature type="domain" description="GOLD" evidence="9">
    <location>
        <begin position="23"/>
        <end position="142"/>
    </location>
</feature>
<dbReference type="SMART" id="SM01190">
    <property type="entry name" value="EMP24_GP25L"/>
    <property type="match status" value="1"/>
</dbReference>
<evidence type="ECO:0000256" key="7">
    <source>
        <dbReference type="RuleBase" id="RU003827"/>
    </source>
</evidence>
<accession>A0AAU9JHX0</accession>
<dbReference type="InterPro" id="IPR009038">
    <property type="entry name" value="GOLD_dom"/>
</dbReference>
<sequence>MHFILFLLNLAQAVYFTLPGHMENCYYLMAAKGSEVVGAYVISGDGDQNVITRLFGPDASILYQSQRKTREGHFEILSENGGKYKFCFRAIDGAPKTVSFEYKTTDKVSEKELAKEEEIAPLAEGLTKMTKKLDMIYRNIHFYERREKVHRDLTERTCDRVIYSAILKILVLGLISLMQIYMLRRFFSNKGTSRV</sequence>
<name>A0AAU9JHX0_9CILI</name>
<dbReference type="InterPro" id="IPR015720">
    <property type="entry name" value="Emp24-like"/>
</dbReference>
<comment type="subcellular location">
    <subcellularLocation>
        <location evidence="1 7">Membrane</location>
        <topology evidence="1 7">Single-pass type I membrane protein</topology>
    </subcellularLocation>
</comment>
<evidence type="ECO:0000313" key="11">
    <source>
        <dbReference type="Proteomes" id="UP001162131"/>
    </source>
</evidence>
<proteinExistence type="inferred from homology"/>
<evidence type="ECO:0000259" key="9">
    <source>
        <dbReference type="PROSITE" id="PS50866"/>
    </source>
</evidence>
<evidence type="ECO:0000256" key="3">
    <source>
        <dbReference type="ARBA" id="ARBA00022692"/>
    </source>
</evidence>
<evidence type="ECO:0000256" key="6">
    <source>
        <dbReference type="ARBA" id="ARBA00023136"/>
    </source>
</evidence>
<comment type="similarity">
    <text evidence="2 7">Belongs to the EMP24/GP25L family.</text>
</comment>
<feature type="transmembrane region" description="Helical" evidence="8">
    <location>
        <begin position="161"/>
        <end position="183"/>
    </location>
</feature>
<protein>
    <recommendedName>
        <fullName evidence="9">GOLD domain-containing protein</fullName>
    </recommendedName>
</protein>